<organism evidence="1 2">
    <name type="scientific">Aquipuribacter hungaricus</name>
    <dbReference type="NCBI Taxonomy" id="545624"/>
    <lineage>
        <taxon>Bacteria</taxon>
        <taxon>Bacillati</taxon>
        <taxon>Actinomycetota</taxon>
        <taxon>Actinomycetes</taxon>
        <taxon>Micrococcales</taxon>
        <taxon>Intrasporangiaceae</taxon>
        <taxon>Aquipuribacter</taxon>
    </lineage>
</organism>
<accession>A0ABV7WL12</accession>
<comment type="caution">
    <text evidence="1">The sequence shown here is derived from an EMBL/GenBank/DDBJ whole genome shotgun (WGS) entry which is preliminary data.</text>
</comment>
<reference evidence="2" key="1">
    <citation type="journal article" date="2019" name="Int. J. Syst. Evol. Microbiol.">
        <title>The Global Catalogue of Microorganisms (GCM) 10K type strain sequencing project: providing services to taxonomists for standard genome sequencing and annotation.</title>
        <authorList>
            <consortium name="The Broad Institute Genomics Platform"/>
            <consortium name="The Broad Institute Genome Sequencing Center for Infectious Disease"/>
            <person name="Wu L."/>
            <person name="Ma J."/>
        </authorList>
    </citation>
    <scope>NUCLEOTIDE SEQUENCE [LARGE SCALE GENOMIC DNA]</scope>
    <source>
        <strain evidence="2">NCAIM B.02333</strain>
    </source>
</reference>
<keyword evidence="2" id="KW-1185">Reference proteome</keyword>
<dbReference type="InterPro" id="IPR009409">
    <property type="entry name" value="DUF1059"/>
</dbReference>
<name>A0ABV7WL12_9MICO</name>
<dbReference type="EMBL" id="JBHRWW010000026">
    <property type="protein sequence ID" value="MFC3690489.1"/>
    <property type="molecule type" value="Genomic_DNA"/>
</dbReference>
<evidence type="ECO:0000313" key="2">
    <source>
        <dbReference type="Proteomes" id="UP001595685"/>
    </source>
</evidence>
<dbReference type="RefSeq" id="WP_340291847.1">
    <property type="nucleotide sequence ID" value="NZ_JBBEOI010000051.1"/>
</dbReference>
<dbReference type="Proteomes" id="UP001595685">
    <property type="component" value="Unassembled WGS sequence"/>
</dbReference>
<dbReference type="Pfam" id="PF06348">
    <property type="entry name" value="DUF1059"/>
    <property type="match status" value="1"/>
</dbReference>
<evidence type="ECO:0000313" key="1">
    <source>
        <dbReference type="EMBL" id="MFC3690489.1"/>
    </source>
</evidence>
<proteinExistence type="predicted"/>
<protein>
    <submittedName>
        <fullName evidence="1">DUF1059 domain-containing protein</fullName>
    </submittedName>
</protein>
<sequence length="70" mass="7000">MSLMPARALKSFACGDVVPGCTRTFRGGDDAEILALVAAHAAADHGLAEVPAAVVDAVRANITTVLAPVG</sequence>
<gene>
    <name evidence="1" type="ORF">ACFOLH_19245</name>
</gene>